<evidence type="ECO:0000256" key="3">
    <source>
        <dbReference type="ARBA" id="ARBA00022989"/>
    </source>
</evidence>
<dbReference type="GO" id="GO:0016020">
    <property type="term" value="C:membrane"/>
    <property type="evidence" value="ECO:0007669"/>
    <property type="project" value="UniProtKB-SubCell"/>
</dbReference>
<feature type="transmembrane region" description="Helical" evidence="5">
    <location>
        <begin position="77"/>
        <end position="99"/>
    </location>
</feature>
<dbReference type="AlphaFoldDB" id="A0A383E9K4"/>
<protein>
    <recommendedName>
        <fullName evidence="7">Twin-arginine translocase subunit TatC</fullName>
    </recommendedName>
</protein>
<feature type="non-terminal residue" evidence="6">
    <location>
        <position position="119"/>
    </location>
</feature>
<evidence type="ECO:0000256" key="1">
    <source>
        <dbReference type="ARBA" id="ARBA00004141"/>
    </source>
</evidence>
<accession>A0A383E9K4</accession>
<keyword evidence="3 5" id="KW-1133">Transmembrane helix</keyword>
<evidence type="ECO:0008006" key="7">
    <source>
        <dbReference type="Google" id="ProtNLM"/>
    </source>
</evidence>
<feature type="transmembrane region" description="Helical" evidence="5">
    <location>
        <begin position="24"/>
        <end position="42"/>
    </location>
</feature>
<organism evidence="6">
    <name type="scientific">marine metagenome</name>
    <dbReference type="NCBI Taxonomy" id="408172"/>
    <lineage>
        <taxon>unclassified sequences</taxon>
        <taxon>metagenomes</taxon>
        <taxon>ecological metagenomes</taxon>
    </lineage>
</organism>
<name>A0A383E9K4_9ZZZZ</name>
<sequence>MTQPHIVEGKSHFSRHLVELHTQLRVSAIALGLLCVFWSYFVDNIMTAWIELLPLQTGPGNENMSIYGPFDWVEVRWSMILVLAFTTLLPLSSVQIYWFSRKGLYPRERTWLSAVLLLS</sequence>
<proteinExistence type="predicted"/>
<evidence type="ECO:0000256" key="2">
    <source>
        <dbReference type="ARBA" id="ARBA00022692"/>
    </source>
</evidence>
<comment type="subcellular location">
    <subcellularLocation>
        <location evidence="1">Membrane</location>
        <topology evidence="1">Multi-pass membrane protein</topology>
    </subcellularLocation>
</comment>
<dbReference type="InterPro" id="IPR002033">
    <property type="entry name" value="TatC"/>
</dbReference>
<keyword evidence="4 5" id="KW-0472">Membrane</keyword>
<dbReference type="Pfam" id="PF00902">
    <property type="entry name" value="TatC"/>
    <property type="match status" value="1"/>
</dbReference>
<evidence type="ECO:0000313" key="6">
    <source>
        <dbReference type="EMBL" id="SVE53083.1"/>
    </source>
</evidence>
<gene>
    <name evidence="6" type="ORF">METZ01_LOCUS505937</name>
</gene>
<reference evidence="6" key="1">
    <citation type="submission" date="2018-05" db="EMBL/GenBank/DDBJ databases">
        <authorList>
            <person name="Lanie J.A."/>
            <person name="Ng W.-L."/>
            <person name="Kazmierczak K.M."/>
            <person name="Andrzejewski T.M."/>
            <person name="Davidsen T.M."/>
            <person name="Wayne K.J."/>
            <person name="Tettelin H."/>
            <person name="Glass J.I."/>
            <person name="Rusch D."/>
            <person name="Podicherti R."/>
            <person name="Tsui H.-C.T."/>
            <person name="Winkler M.E."/>
        </authorList>
    </citation>
    <scope>NUCLEOTIDE SEQUENCE</scope>
</reference>
<dbReference type="EMBL" id="UINC01223758">
    <property type="protein sequence ID" value="SVE53083.1"/>
    <property type="molecule type" value="Genomic_DNA"/>
</dbReference>
<evidence type="ECO:0000256" key="5">
    <source>
        <dbReference type="SAM" id="Phobius"/>
    </source>
</evidence>
<evidence type="ECO:0000256" key="4">
    <source>
        <dbReference type="ARBA" id="ARBA00023136"/>
    </source>
</evidence>
<keyword evidence="2 5" id="KW-0812">Transmembrane</keyword>